<proteinExistence type="predicted"/>
<reference evidence="1" key="1">
    <citation type="journal article" date="2020" name="Nature">
        <title>Giant virus diversity and host interactions through global metagenomics.</title>
        <authorList>
            <person name="Schulz F."/>
            <person name="Roux S."/>
            <person name="Paez-Espino D."/>
            <person name="Jungbluth S."/>
            <person name="Walsh D.A."/>
            <person name="Denef V.J."/>
            <person name="McMahon K.D."/>
            <person name="Konstantinidis K.T."/>
            <person name="Eloe-Fadrosh E.A."/>
            <person name="Kyrpides N.C."/>
            <person name="Woyke T."/>
        </authorList>
    </citation>
    <scope>NUCLEOTIDE SEQUENCE</scope>
    <source>
        <strain evidence="1">GVMAG-M-3300009180-45</strain>
    </source>
</reference>
<sequence>MIEWIALALFLLVIVWTLRETFVDTEFKSSTAGAAAYGVGSAGVATAVQRPPSDTKSPIYAVWKSKVDAQVPIGANDDDYIKAIQAFYDKVYNPATTKPTTADIERFLTSSDVAGTTIDPSALRLILADGFHIQPGGSAAAKELEQIKFSPSEALEPKDGRDEVRVRTEEVYTPADTRKGGPVPEGYYAPLKQQLKPRRLGEANYETVGKTSALFYDVCSETKEPGCKENVL</sequence>
<dbReference type="AlphaFoldDB" id="A0A6C0F1P7"/>
<accession>A0A6C0F1P7</accession>
<name>A0A6C0F1P7_9ZZZZ</name>
<dbReference type="EMBL" id="MN739021">
    <property type="protein sequence ID" value="QHT35436.1"/>
    <property type="molecule type" value="Genomic_DNA"/>
</dbReference>
<evidence type="ECO:0000313" key="1">
    <source>
        <dbReference type="EMBL" id="QHT35436.1"/>
    </source>
</evidence>
<protein>
    <submittedName>
        <fullName evidence="1">Uncharacterized protein</fullName>
    </submittedName>
</protein>
<organism evidence="1">
    <name type="scientific">viral metagenome</name>
    <dbReference type="NCBI Taxonomy" id="1070528"/>
    <lineage>
        <taxon>unclassified sequences</taxon>
        <taxon>metagenomes</taxon>
        <taxon>organismal metagenomes</taxon>
    </lineage>
</organism>